<name>A0A8H6IXB0_9PEZI</name>
<feature type="compositionally biased region" description="Polar residues" evidence="1">
    <location>
        <begin position="1"/>
        <end position="10"/>
    </location>
</feature>
<evidence type="ECO:0000256" key="1">
    <source>
        <dbReference type="SAM" id="MobiDB-lite"/>
    </source>
</evidence>
<dbReference type="EMBL" id="WIGN01000266">
    <property type="protein sequence ID" value="KAF6802589.1"/>
    <property type="molecule type" value="Genomic_DNA"/>
</dbReference>
<dbReference type="Proteomes" id="UP000652219">
    <property type="component" value="Unassembled WGS sequence"/>
</dbReference>
<feature type="region of interest" description="Disordered" evidence="1">
    <location>
        <begin position="1"/>
        <end position="20"/>
    </location>
</feature>
<proteinExistence type="predicted"/>
<organism evidence="2 3">
    <name type="scientific">Colletotrichum sojae</name>
    <dbReference type="NCBI Taxonomy" id="2175907"/>
    <lineage>
        <taxon>Eukaryota</taxon>
        <taxon>Fungi</taxon>
        <taxon>Dikarya</taxon>
        <taxon>Ascomycota</taxon>
        <taxon>Pezizomycotina</taxon>
        <taxon>Sordariomycetes</taxon>
        <taxon>Hypocreomycetidae</taxon>
        <taxon>Glomerellales</taxon>
        <taxon>Glomerellaceae</taxon>
        <taxon>Colletotrichum</taxon>
        <taxon>Colletotrichum orchidearum species complex</taxon>
    </lineage>
</organism>
<sequence length="97" mass="10508">MEAGCSTTQGGAPYRPSSRRLRGGGLIERYVVTVVLVFGNNDPVWARRCESITKKHQAAATQHRPATDPATVPRPADRADCAAPGRRRVVTSQGTHR</sequence>
<protein>
    <submittedName>
        <fullName evidence="2">Uncharacterized protein</fullName>
    </submittedName>
</protein>
<feature type="compositionally biased region" description="Basic residues" evidence="1">
    <location>
        <begin position="85"/>
        <end position="97"/>
    </location>
</feature>
<dbReference type="AlphaFoldDB" id="A0A8H6IXB0"/>
<comment type="caution">
    <text evidence="2">The sequence shown here is derived from an EMBL/GenBank/DDBJ whole genome shotgun (WGS) entry which is preliminary data.</text>
</comment>
<accession>A0A8H6IXB0</accession>
<gene>
    <name evidence="2" type="ORF">CSOJ01_11504</name>
</gene>
<reference evidence="2 3" key="1">
    <citation type="journal article" date="2020" name="Phytopathology">
        <title>Genome Sequence Resources of Colletotrichum truncatum, C. plurivorum, C. musicola, and C. sojae: Four Species Pathogenic to Soybean (Glycine max).</title>
        <authorList>
            <person name="Rogerio F."/>
            <person name="Boufleur T.R."/>
            <person name="Ciampi-Guillardi M."/>
            <person name="Sukno S.A."/>
            <person name="Thon M.R."/>
            <person name="Massola Junior N.S."/>
            <person name="Baroncelli R."/>
        </authorList>
    </citation>
    <scope>NUCLEOTIDE SEQUENCE [LARGE SCALE GENOMIC DNA]</scope>
    <source>
        <strain evidence="2 3">LFN0009</strain>
    </source>
</reference>
<keyword evidence="3" id="KW-1185">Reference proteome</keyword>
<feature type="region of interest" description="Disordered" evidence="1">
    <location>
        <begin position="56"/>
        <end position="97"/>
    </location>
</feature>
<evidence type="ECO:0000313" key="3">
    <source>
        <dbReference type="Proteomes" id="UP000652219"/>
    </source>
</evidence>
<evidence type="ECO:0000313" key="2">
    <source>
        <dbReference type="EMBL" id="KAF6802589.1"/>
    </source>
</evidence>